<comment type="similarity">
    <text evidence="3">Belongs to the PurU family.</text>
</comment>
<dbReference type="InterPro" id="IPR004810">
    <property type="entry name" value="PurU"/>
</dbReference>
<feature type="active site" evidence="3">
    <location>
        <position position="232"/>
    </location>
</feature>
<keyword evidence="7" id="KW-1185">Reference proteome</keyword>
<dbReference type="EC" id="3.5.1.10" evidence="3 4"/>
<dbReference type="PRINTS" id="PR01575">
    <property type="entry name" value="FFH4HYDRLASE"/>
</dbReference>
<dbReference type="InterPro" id="IPR036477">
    <property type="entry name" value="Formyl_transf_N_sf"/>
</dbReference>
<evidence type="ECO:0000259" key="5">
    <source>
        <dbReference type="PROSITE" id="PS51671"/>
    </source>
</evidence>
<dbReference type="PIRSF" id="PIRSF036480">
    <property type="entry name" value="FormyFH4_hydr"/>
    <property type="match status" value="1"/>
</dbReference>
<name>A0ABS4GLQ0_9BACL</name>
<dbReference type="NCBIfam" id="TIGR00655">
    <property type="entry name" value="PurU"/>
    <property type="match status" value="1"/>
</dbReference>
<evidence type="ECO:0000256" key="1">
    <source>
        <dbReference type="ARBA" id="ARBA00022563"/>
    </source>
</evidence>
<gene>
    <name evidence="3" type="primary">purU</name>
    <name evidence="6" type="ORF">J2Z37_001166</name>
</gene>
<dbReference type="CDD" id="cd04875">
    <property type="entry name" value="ACT_F4HF-DF"/>
    <property type="match status" value="1"/>
</dbReference>
<dbReference type="GO" id="GO:0008864">
    <property type="term" value="F:formyltetrahydrofolate deformylase activity"/>
    <property type="evidence" value="ECO:0007669"/>
    <property type="project" value="UniProtKB-EC"/>
</dbReference>
<keyword evidence="3" id="KW-0658">Purine biosynthesis</keyword>
<dbReference type="SUPFAM" id="SSF55021">
    <property type="entry name" value="ACT-like"/>
    <property type="match status" value="1"/>
</dbReference>
<dbReference type="PROSITE" id="PS51671">
    <property type="entry name" value="ACT"/>
    <property type="match status" value="1"/>
</dbReference>
<accession>A0ABS4GLQ0</accession>
<proteinExistence type="inferred from homology"/>
<sequence>MYTIKPNRAKLLISCNDRPGIVSAVSRFLLEHKANIVQSDQYTTDPEGGIFFMRVEFDLQDFDSTYPLIEKDFSSVARDFDMDWKLANPNKRKRMAILVSKEDHCLMELLWRQRAGEIPVDIPMVISNHEDTRAAVEAYGIPFYHVPVTRETKKESEQKILELLEGKVDFIVLARYMQILSSEFVTHYPNQIINIHHSFLPAFIGANPYKRAFERGVKLIGATAHYVTDDLDEGPIIEQDVLRVNHRYSADELKITGRQAERIALARAVSWHIDDRILVYGNKTVIF</sequence>
<keyword evidence="2 3" id="KW-0378">Hydrolase</keyword>
<dbReference type="HAMAP" id="MF_01927">
    <property type="entry name" value="PurU"/>
    <property type="match status" value="1"/>
</dbReference>
<dbReference type="InterPro" id="IPR041729">
    <property type="entry name" value="Formyl-FH4-Hydrolase_C"/>
</dbReference>
<keyword evidence="1 3" id="KW-0554">One-carbon metabolism</keyword>
<dbReference type="Pfam" id="PF01842">
    <property type="entry name" value="ACT"/>
    <property type="match status" value="1"/>
</dbReference>
<dbReference type="InterPro" id="IPR045865">
    <property type="entry name" value="ACT-like_dom_sf"/>
</dbReference>
<reference evidence="6 7" key="1">
    <citation type="submission" date="2021-03" db="EMBL/GenBank/DDBJ databases">
        <title>Genomic Encyclopedia of Type Strains, Phase IV (KMG-IV): sequencing the most valuable type-strain genomes for metagenomic binning, comparative biology and taxonomic classification.</title>
        <authorList>
            <person name="Goeker M."/>
        </authorList>
    </citation>
    <scope>NUCLEOTIDE SEQUENCE [LARGE SCALE GENOMIC DNA]</scope>
    <source>
        <strain evidence="6 7">DSM 24738</strain>
    </source>
</reference>
<dbReference type="PANTHER" id="PTHR42706">
    <property type="entry name" value="FORMYLTETRAHYDROFOLATE DEFORMYLASE"/>
    <property type="match status" value="1"/>
</dbReference>
<protein>
    <recommendedName>
        <fullName evidence="3 4">Formyltetrahydrofolate deformylase</fullName>
        <ecNumber evidence="3 4">3.5.1.10</ecNumber>
    </recommendedName>
    <alternativeName>
        <fullName evidence="3">Formyl-FH(4) hydrolase</fullName>
    </alternativeName>
</protein>
<dbReference type="InterPro" id="IPR002912">
    <property type="entry name" value="ACT_dom"/>
</dbReference>
<dbReference type="InterPro" id="IPR002376">
    <property type="entry name" value="Formyl_transf_N"/>
</dbReference>
<comment type="catalytic activity">
    <reaction evidence="3">
        <text>(6R)-10-formyltetrahydrofolate + H2O = (6S)-5,6,7,8-tetrahydrofolate + formate + H(+)</text>
        <dbReference type="Rhea" id="RHEA:19833"/>
        <dbReference type="ChEBI" id="CHEBI:15377"/>
        <dbReference type="ChEBI" id="CHEBI:15378"/>
        <dbReference type="ChEBI" id="CHEBI:15740"/>
        <dbReference type="ChEBI" id="CHEBI:57453"/>
        <dbReference type="ChEBI" id="CHEBI:195366"/>
        <dbReference type="EC" id="3.5.1.10"/>
    </reaction>
</comment>
<dbReference type="NCBIfam" id="NF004684">
    <property type="entry name" value="PRK06027.1"/>
    <property type="match status" value="1"/>
</dbReference>
<dbReference type="Proteomes" id="UP001519343">
    <property type="component" value="Unassembled WGS sequence"/>
</dbReference>
<feature type="domain" description="ACT" evidence="5">
    <location>
        <begin position="10"/>
        <end position="91"/>
    </location>
</feature>
<comment type="function">
    <text evidence="3">Catalyzes the hydrolysis of 10-formyltetrahydrofolate (formyl-FH4) to formate and tetrahydrofolate (FH4).</text>
</comment>
<dbReference type="Gene3D" id="3.30.70.260">
    <property type="match status" value="1"/>
</dbReference>
<evidence type="ECO:0000256" key="3">
    <source>
        <dbReference type="HAMAP-Rule" id="MF_01927"/>
    </source>
</evidence>
<dbReference type="Gene3D" id="3.40.50.170">
    <property type="entry name" value="Formyl transferase, N-terminal domain"/>
    <property type="match status" value="1"/>
</dbReference>
<dbReference type="CDD" id="cd08648">
    <property type="entry name" value="FMT_core_Formyl-FH4-Hydrolase_C"/>
    <property type="match status" value="1"/>
</dbReference>
<evidence type="ECO:0000256" key="4">
    <source>
        <dbReference type="NCBIfam" id="TIGR00655"/>
    </source>
</evidence>
<organism evidence="6 7">
    <name type="scientific">Ammoniphilus resinae</name>
    <dbReference type="NCBI Taxonomy" id="861532"/>
    <lineage>
        <taxon>Bacteria</taxon>
        <taxon>Bacillati</taxon>
        <taxon>Bacillota</taxon>
        <taxon>Bacilli</taxon>
        <taxon>Bacillales</taxon>
        <taxon>Paenibacillaceae</taxon>
        <taxon>Aneurinibacillus group</taxon>
        <taxon>Ammoniphilus</taxon>
    </lineage>
</organism>
<evidence type="ECO:0000256" key="2">
    <source>
        <dbReference type="ARBA" id="ARBA00022801"/>
    </source>
</evidence>
<comment type="pathway">
    <text evidence="3">Purine metabolism; IMP biosynthesis via de novo pathway; formate from 10-formyl-5,6,7,8-tetrahydrofolate: step 1/1.</text>
</comment>
<dbReference type="SUPFAM" id="SSF53328">
    <property type="entry name" value="Formyltransferase"/>
    <property type="match status" value="1"/>
</dbReference>
<dbReference type="EMBL" id="JAGGKT010000002">
    <property type="protein sequence ID" value="MBP1931169.1"/>
    <property type="molecule type" value="Genomic_DNA"/>
</dbReference>
<evidence type="ECO:0000313" key="7">
    <source>
        <dbReference type="Proteomes" id="UP001519343"/>
    </source>
</evidence>
<dbReference type="Pfam" id="PF00551">
    <property type="entry name" value="Formyl_trans_N"/>
    <property type="match status" value="1"/>
</dbReference>
<dbReference type="RefSeq" id="WP_209809254.1">
    <property type="nucleotide sequence ID" value="NZ_JAGGKT010000002.1"/>
</dbReference>
<comment type="caution">
    <text evidence="6">The sequence shown here is derived from an EMBL/GenBank/DDBJ whole genome shotgun (WGS) entry which is preliminary data.</text>
</comment>
<dbReference type="InterPro" id="IPR044074">
    <property type="entry name" value="PurU_ACT"/>
</dbReference>
<evidence type="ECO:0000313" key="6">
    <source>
        <dbReference type="EMBL" id="MBP1931169.1"/>
    </source>
</evidence>
<dbReference type="PANTHER" id="PTHR42706:SF1">
    <property type="entry name" value="FORMYLTETRAHYDROFOLATE DEFORMYLASE 2, MITOCHONDRIAL"/>
    <property type="match status" value="1"/>
</dbReference>